<protein>
    <submittedName>
        <fullName evidence="2">Glycoprotease family</fullName>
    </submittedName>
</protein>
<dbReference type="EMBL" id="CP097509">
    <property type="protein sequence ID" value="URE16983.1"/>
    <property type="molecule type" value="Genomic_DNA"/>
</dbReference>
<dbReference type="FunFam" id="3.30.420.40:FF:000105">
    <property type="entry name" value="Probable tRNA N6-adenosine threonylcarbamoyltransferase"/>
    <property type="match status" value="1"/>
</dbReference>
<feature type="region of interest" description="Disordered" evidence="1">
    <location>
        <begin position="112"/>
        <end position="146"/>
    </location>
</feature>
<dbReference type="GO" id="GO:0000408">
    <property type="term" value="C:EKC/KEOPS complex"/>
    <property type="evidence" value="ECO:0007669"/>
    <property type="project" value="TreeGrafter"/>
</dbReference>
<evidence type="ECO:0000313" key="2">
    <source>
        <dbReference type="EMBL" id="URE16983.1"/>
    </source>
</evidence>
<feature type="compositionally biased region" description="Basic and acidic residues" evidence="1">
    <location>
        <begin position="123"/>
        <end position="143"/>
    </location>
</feature>
<name>A0A9E7GTF2_9LILI</name>
<dbReference type="AlphaFoldDB" id="A0A9E7GTF2"/>
<feature type="compositionally biased region" description="Low complexity" evidence="1">
    <location>
        <begin position="278"/>
        <end position="287"/>
    </location>
</feature>
<dbReference type="Proteomes" id="UP001055439">
    <property type="component" value="Chromosome 7"/>
</dbReference>
<organism evidence="2 3">
    <name type="scientific">Musa troglodytarum</name>
    <name type="common">fe'i banana</name>
    <dbReference type="NCBI Taxonomy" id="320322"/>
    <lineage>
        <taxon>Eukaryota</taxon>
        <taxon>Viridiplantae</taxon>
        <taxon>Streptophyta</taxon>
        <taxon>Embryophyta</taxon>
        <taxon>Tracheophyta</taxon>
        <taxon>Spermatophyta</taxon>
        <taxon>Magnoliopsida</taxon>
        <taxon>Liliopsida</taxon>
        <taxon>Zingiberales</taxon>
        <taxon>Musaceae</taxon>
        <taxon>Musa</taxon>
    </lineage>
</organism>
<proteinExistence type="predicted"/>
<reference evidence="2" key="1">
    <citation type="submission" date="2022-05" db="EMBL/GenBank/DDBJ databases">
        <title>The Musa troglodytarum L. genome provides insights into the mechanism of non-climacteric behaviour and enrichment of carotenoids.</title>
        <authorList>
            <person name="Wang J."/>
        </authorList>
    </citation>
    <scope>NUCLEOTIDE SEQUENCE</scope>
    <source>
        <tissue evidence="2">Leaf</tissue>
    </source>
</reference>
<keyword evidence="3" id="KW-1185">Reference proteome</keyword>
<accession>A0A9E7GTF2</accession>
<dbReference type="InterPro" id="IPR000905">
    <property type="entry name" value="Gcp-like_dom"/>
</dbReference>
<dbReference type="PANTHER" id="PTHR11735:SF14">
    <property type="entry name" value="TRNA N6-ADENOSINE THREONYLCARBAMOYLTRANSFERASE"/>
    <property type="match status" value="1"/>
</dbReference>
<feature type="region of interest" description="Disordered" evidence="1">
    <location>
        <begin position="275"/>
        <end position="296"/>
    </location>
</feature>
<evidence type="ECO:0000256" key="1">
    <source>
        <dbReference type="SAM" id="MobiDB-lite"/>
    </source>
</evidence>
<dbReference type="PANTHER" id="PTHR11735">
    <property type="entry name" value="TRNA N6-ADENOSINE THREONYLCARBAMOYLTRANSFERASE"/>
    <property type="match status" value="1"/>
</dbReference>
<dbReference type="Gene3D" id="3.30.420.40">
    <property type="match status" value="1"/>
</dbReference>
<sequence>MRIMCSERGGKLFATDDRYCVDNGAMIAYTGLLAFAHGMTTPLEESTFTQRFRTDEVQAIWREKIVFNQFGSVWGQLLLDIVAVPDCISINHPLLSPIMTVNLPTKLRIRFPNPPLSSSSSDGDQRRQVLEDSRRPAAVDSRRSTRATFAGRKDACVADAHLRSGSSPENWLWAMLSTSMSERHDKELGRWPVSELKLKSKTSTSLRKPIPSGMQPVSSLFRNSASLMPGPAWPKLAGMDPENLLLARVITEAWEFQRIMGIWPSNWLLLRNMPSKPPTKSSSGTSPEKLLNLRSR</sequence>
<dbReference type="OrthoDB" id="10254073at2759"/>
<evidence type="ECO:0000313" key="3">
    <source>
        <dbReference type="Proteomes" id="UP001055439"/>
    </source>
</evidence>
<dbReference type="GO" id="GO:0005737">
    <property type="term" value="C:cytoplasm"/>
    <property type="evidence" value="ECO:0007669"/>
    <property type="project" value="TreeGrafter"/>
</dbReference>
<gene>
    <name evidence="2" type="ORF">MUK42_11376</name>
</gene>